<feature type="compositionally biased region" description="Basic and acidic residues" evidence="1">
    <location>
        <begin position="17"/>
        <end position="39"/>
    </location>
</feature>
<dbReference type="PANTHER" id="PTHR34686">
    <property type="entry name" value="MATERNAL EFFECT EMBRYO ARREST PROTEIN"/>
    <property type="match status" value="1"/>
</dbReference>
<comment type="caution">
    <text evidence="2">The sequence shown here is derived from an EMBL/GenBank/DDBJ whole genome shotgun (WGS) entry which is preliminary data.</text>
</comment>
<gene>
    <name evidence="2" type="ORF">SSX86_026416</name>
</gene>
<accession>A0AAP0GM75</accession>
<dbReference type="GO" id="GO:0005840">
    <property type="term" value="C:ribosome"/>
    <property type="evidence" value="ECO:0007669"/>
    <property type="project" value="InterPro"/>
</dbReference>
<dbReference type="Pfam" id="PF01016">
    <property type="entry name" value="Ribosomal_L27"/>
    <property type="match status" value="1"/>
</dbReference>
<evidence type="ECO:0000313" key="3">
    <source>
        <dbReference type="Proteomes" id="UP001408789"/>
    </source>
</evidence>
<evidence type="ECO:0000313" key="2">
    <source>
        <dbReference type="EMBL" id="KAK9055333.1"/>
    </source>
</evidence>
<keyword evidence="3" id="KW-1185">Reference proteome</keyword>
<organism evidence="2 3">
    <name type="scientific">Deinandra increscens subsp. villosa</name>
    <dbReference type="NCBI Taxonomy" id="3103831"/>
    <lineage>
        <taxon>Eukaryota</taxon>
        <taxon>Viridiplantae</taxon>
        <taxon>Streptophyta</taxon>
        <taxon>Embryophyta</taxon>
        <taxon>Tracheophyta</taxon>
        <taxon>Spermatophyta</taxon>
        <taxon>Magnoliopsida</taxon>
        <taxon>eudicotyledons</taxon>
        <taxon>Gunneridae</taxon>
        <taxon>Pentapetalae</taxon>
        <taxon>asterids</taxon>
        <taxon>campanulids</taxon>
        <taxon>Asterales</taxon>
        <taxon>Asteraceae</taxon>
        <taxon>Asteroideae</taxon>
        <taxon>Heliantheae alliance</taxon>
        <taxon>Madieae</taxon>
        <taxon>Madiinae</taxon>
        <taxon>Deinandra</taxon>
    </lineage>
</organism>
<dbReference type="GO" id="GO:0006412">
    <property type="term" value="P:translation"/>
    <property type="evidence" value="ECO:0007669"/>
    <property type="project" value="InterPro"/>
</dbReference>
<feature type="compositionally biased region" description="Polar residues" evidence="1">
    <location>
        <begin position="190"/>
        <end position="200"/>
    </location>
</feature>
<dbReference type="InterPro" id="IPR001684">
    <property type="entry name" value="Ribosomal_bL27"/>
</dbReference>
<sequence length="219" mass="24380">MSQNTTFAKMETNTRPNRSDAHLSKQEEAKIEGETRDYFDGLAPKRHTKPQRSEYAAQYVDGLRLPGDQDDGVTPEYAQFQNLEKSSEKLVYGGNEASDEFVETEYYKDLNGVDKQHHTNAHKKGAGTTRNGRDSQGRSGTKVFEPRLLEPHDAVAKQFMTGTGFIKVDGRNETAFNLGPESEHAHHASSKGNPATNEWTPQPVDMASLVSNKPPRSDN</sequence>
<feature type="compositionally biased region" description="Polar residues" evidence="1">
    <location>
        <begin position="1"/>
        <end position="16"/>
    </location>
</feature>
<feature type="region of interest" description="Disordered" evidence="1">
    <location>
        <begin position="1"/>
        <end position="53"/>
    </location>
</feature>
<feature type="region of interest" description="Disordered" evidence="1">
    <location>
        <begin position="112"/>
        <end position="152"/>
    </location>
</feature>
<evidence type="ECO:0000256" key="1">
    <source>
        <dbReference type="SAM" id="MobiDB-lite"/>
    </source>
</evidence>
<dbReference type="AlphaFoldDB" id="A0AAP0GM75"/>
<name>A0AAP0GM75_9ASTR</name>
<proteinExistence type="predicted"/>
<dbReference type="GO" id="GO:0003735">
    <property type="term" value="F:structural constituent of ribosome"/>
    <property type="evidence" value="ECO:0007669"/>
    <property type="project" value="InterPro"/>
</dbReference>
<feature type="region of interest" description="Disordered" evidence="1">
    <location>
        <begin position="175"/>
        <end position="219"/>
    </location>
</feature>
<protein>
    <submittedName>
        <fullName evidence="2">Uncharacterized protein</fullName>
    </submittedName>
</protein>
<reference evidence="2 3" key="1">
    <citation type="submission" date="2024-04" db="EMBL/GenBank/DDBJ databases">
        <title>The reference genome of an endangered Asteraceae, Deinandra increscens subsp. villosa, native to the Central Coast of California.</title>
        <authorList>
            <person name="Guilliams M."/>
            <person name="Hasenstab-Lehman K."/>
            <person name="Meyer R."/>
            <person name="Mcevoy S."/>
        </authorList>
    </citation>
    <scope>NUCLEOTIDE SEQUENCE [LARGE SCALE GENOMIC DNA]</scope>
    <source>
        <tissue evidence="2">Leaf</tissue>
    </source>
</reference>
<dbReference type="PANTHER" id="PTHR34686:SF5">
    <property type="entry name" value="OS05G0451300 PROTEIN"/>
    <property type="match status" value="1"/>
</dbReference>
<dbReference type="EMBL" id="JBCNJP010000025">
    <property type="protein sequence ID" value="KAK9055333.1"/>
    <property type="molecule type" value="Genomic_DNA"/>
</dbReference>
<dbReference type="Proteomes" id="UP001408789">
    <property type="component" value="Unassembled WGS sequence"/>
</dbReference>